<reference evidence="5 6" key="1">
    <citation type="journal article" date="2019" name="Front. Microbiol.">
        <title>Genomes of Neutrophilic Sulfur-Oxidizing Chemolithoautotrophs Representing 9 Proteobacterial Species From 8 Genera.</title>
        <authorList>
            <person name="Watanabe T."/>
            <person name="Kojima H."/>
            <person name="Umezawa K."/>
            <person name="Hori C."/>
            <person name="Takasuka T.E."/>
            <person name="Kato Y."/>
            <person name="Fukui M."/>
        </authorList>
    </citation>
    <scope>NUCLEOTIDE SEQUENCE [LARGE SCALE GENOMIC DNA]</scope>
    <source>
        <strain evidence="5 6">TTN</strain>
    </source>
</reference>
<dbReference type="Gene3D" id="3.30.70.270">
    <property type="match status" value="1"/>
</dbReference>
<dbReference type="EC" id="2.7.7.65" evidence="1"/>
<dbReference type="InterPro" id="IPR043128">
    <property type="entry name" value="Rev_trsase/Diguanyl_cyclase"/>
</dbReference>
<evidence type="ECO:0000256" key="2">
    <source>
        <dbReference type="ARBA" id="ARBA00034247"/>
    </source>
</evidence>
<feature type="transmembrane region" description="Helical" evidence="3">
    <location>
        <begin position="122"/>
        <end position="144"/>
    </location>
</feature>
<evidence type="ECO:0000313" key="6">
    <source>
        <dbReference type="Proteomes" id="UP000286806"/>
    </source>
</evidence>
<dbReference type="Proteomes" id="UP000286806">
    <property type="component" value="Unassembled WGS sequence"/>
</dbReference>
<name>A0A401JYL8_9PROT</name>
<dbReference type="PROSITE" id="PS50887">
    <property type="entry name" value="GGDEF"/>
    <property type="match status" value="1"/>
</dbReference>
<comment type="catalytic activity">
    <reaction evidence="2">
        <text>2 GTP = 3',3'-c-di-GMP + 2 diphosphate</text>
        <dbReference type="Rhea" id="RHEA:24898"/>
        <dbReference type="ChEBI" id="CHEBI:33019"/>
        <dbReference type="ChEBI" id="CHEBI:37565"/>
        <dbReference type="ChEBI" id="CHEBI:58805"/>
        <dbReference type="EC" id="2.7.7.65"/>
    </reaction>
</comment>
<dbReference type="PANTHER" id="PTHR45138">
    <property type="entry name" value="REGULATORY COMPONENTS OF SENSORY TRANSDUCTION SYSTEM"/>
    <property type="match status" value="1"/>
</dbReference>
<keyword evidence="6" id="KW-1185">Reference proteome</keyword>
<dbReference type="FunFam" id="3.30.70.270:FF:000001">
    <property type="entry name" value="Diguanylate cyclase domain protein"/>
    <property type="match status" value="1"/>
</dbReference>
<dbReference type="NCBIfam" id="TIGR00254">
    <property type="entry name" value="GGDEF"/>
    <property type="match status" value="1"/>
</dbReference>
<organism evidence="5 6">
    <name type="scientific">Sulfuriferula multivorans</name>
    <dbReference type="NCBI Taxonomy" id="1559896"/>
    <lineage>
        <taxon>Bacteria</taxon>
        <taxon>Pseudomonadati</taxon>
        <taxon>Pseudomonadota</taxon>
        <taxon>Betaproteobacteria</taxon>
        <taxon>Nitrosomonadales</taxon>
        <taxon>Sulfuricellaceae</taxon>
        <taxon>Sulfuriferula</taxon>
    </lineage>
</organism>
<dbReference type="SMART" id="SM00267">
    <property type="entry name" value="GGDEF"/>
    <property type="match status" value="1"/>
</dbReference>
<gene>
    <name evidence="5" type="ORF">SFMTTN_2788</name>
</gene>
<dbReference type="OrthoDB" id="9813903at2"/>
<feature type="transmembrane region" description="Helical" evidence="3">
    <location>
        <begin position="38"/>
        <end position="57"/>
    </location>
</feature>
<dbReference type="InterPro" id="IPR050469">
    <property type="entry name" value="Diguanylate_Cyclase"/>
</dbReference>
<keyword evidence="3" id="KW-0812">Transmembrane</keyword>
<keyword evidence="3" id="KW-1133">Transmembrane helix</keyword>
<comment type="caution">
    <text evidence="5">The sequence shown here is derived from an EMBL/GenBank/DDBJ whole genome shotgun (WGS) entry which is preliminary data.</text>
</comment>
<evidence type="ECO:0000256" key="3">
    <source>
        <dbReference type="SAM" id="Phobius"/>
    </source>
</evidence>
<evidence type="ECO:0000313" key="5">
    <source>
        <dbReference type="EMBL" id="GCB01973.1"/>
    </source>
</evidence>
<sequence>MSLDLRTMMLMISVLTLLLSGLLGMASFQAGNIRGVRLWAMASMCHSLASYIIFAQLPALTNGWIMVWGAVLVMTGSGLQFAGIRAFKEEYIDWRIPLSVVGLAFVLSVWFTFLHYDAAARSIANTLVFALINLICARALLINIEPPLRTAYWFTGASFALLGVASLIRLATIFHAPPDAFVGLYPQVPFIPIRFLFGSLLLMCVPFGFVLMLNYRLILEMQKIALRDGLTGALNRRSLEQEAIRLQARCQRYGDTLAIMMIDVDHFKAINDQCGHQVGDKVLRRLAEVAQNSIRRDDYFARYGGEEFCILLPSTTEEKARVLADRLRQAYASLTMEFGGAVLHSTISIGVADSKRVGLEFNELVSAADKALYHAKQEGRNRVVTHSAIMSSVPELVMPLPE</sequence>
<dbReference type="InterPro" id="IPR029787">
    <property type="entry name" value="Nucleotide_cyclase"/>
</dbReference>
<keyword evidence="3" id="KW-0472">Membrane</keyword>
<feature type="transmembrane region" description="Helical" evidence="3">
    <location>
        <begin position="191"/>
        <end position="213"/>
    </location>
</feature>
<feature type="transmembrane region" description="Helical" evidence="3">
    <location>
        <begin position="63"/>
        <end position="84"/>
    </location>
</feature>
<feature type="transmembrane region" description="Helical" evidence="3">
    <location>
        <begin position="96"/>
        <end position="116"/>
    </location>
</feature>
<evidence type="ECO:0000256" key="1">
    <source>
        <dbReference type="ARBA" id="ARBA00012528"/>
    </source>
</evidence>
<dbReference type="Pfam" id="PF00990">
    <property type="entry name" value="GGDEF"/>
    <property type="match status" value="1"/>
</dbReference>
<feature type="transmembrane region" description="Helical" evidence="3">
    <location>
        <begin position="151"/>
        <end position="171"/>
    </location>
</feature>
<feature type="domain" description="GGDEF" evidence="4">
    <location>
        <begin position="255"/>
        <end position="388"/>
    </location>
</feature>
<dbReference type="GO" id="GO:0052621">
    <property type="term" value="F:diguanylate cyclase activity"/>
    <property type="evidence" value="ECO:0007669"/>
    <property type="project" value="UniProtKB-EC"/>
</dbReference>
<dbReference type="InterPro" id="IPR000160">
    <property type="entry name" value="GGDEF_dom"/>
</dbReference>
<dbReference type="PANTHER" id="PTHR45138:SF9">
    <property type="entry name" value="DIGUANYLATE CYCLASE DGCM-RELATED"/>
    <property type="match status" value="1"/>
</dbReference>
<dbReference type="SUPFAM" id="SSF55073">
    <property type="entry name" value="Nucleotide cyclase"/>
    <property type="match status" value="1"/>
</dbReference>
<proteinExistence type="predicted"/>
<accession>A0A401JYL8</accession>
<dbReference type="AlphaFoldDB" id="A0A401JYL8"/>
<feature type="transmembrane region" description="Helical" evidence="3">
    <location>
        <begin position="6"/>
        <end position="26"/>
    </location>
</feature>
<dbReference type="CDD" id="cd01949">
    <property type="entry name" value="GGDEF"/>
    <property type="match status" value="1"/>
</dbReference>
<dbReference type="RefSeq" id="WP_124705734.1">
    <property type="nucleotide sequence ID" value="NZ_BGOW01000030.1"/>
</dbReference>
<evidence type="ECO:0000259" key="4">
    <source>
        <dbReference type="PROSITE" id="PS50887"/>
    </source>
</evidence>
<dbReference type="EMBL" id="BGOW01000030">
    <property type="protein sequence ID" value="GCB01973.1"/>
    <property type="molecule type" value="Genomic_DNA"/>
</dbReference>
<protein>
    <recommendedName>
        <fullName evidence="1">diguanylate cyclase</fullName>
        <ecNumber evidence="1">2.7.7.65</ecNumber>
    </recommendedName>
</protein>